<sequence>MKITNTAYVNVEVDYKRLSEDLTKIVDMRDKDLEELKQSYEKRIERLKHEAEITVSNAMAETDRVVASVKSLFDNEQSSFQSDIEDLNSRLEEEKVHTGNLQGEMNVAKCKLQEDMFRTRGTLLMDIISMQLFYALKELSLDDSRILPENELNCKDAYTHCAATKSKFLENTDLLLEMLKSYLNVMNSKGETLLENSGGLRSLIGSAELFDERTLLRDTELIDEKTLLRDTELIGEKTLLRDTELFDERTLSHDTELFDERTILRDTEEVSLYMANKTDDDKVVASSRCNETPFESCNEDLIPSTEETLRDSDEYSILRDKLVSLKNCIDGEALDFLKKAFEFDVESENKITESRQDIYKRIQECMEQRNSVLDSQKNPELTHTADALILLDHCHSHVIVDKALQSALLVLENNNITRHCHDIQKQKHALIDENEALRKQIQSLQNEAENLNGKLNETSTSLCDVKKSKERLEDDLSSVFQLHNMSNSERNMENEDTLDSEINSSTISEKLQADITALVENNVKLQEELHAAEQDKENFKSELTSVKIPNSRKQSRTQYARGCRLKPKPIESSQSPFEELQREKEAHLQAQQYAKSTQTENTERDESANPSLGNQDHEILQGILSSLHDDYSFSLEKAAFAAQSNDLDDISSLRTVINQRLGEEWSLVVLENAKMKSELDNIRCRINEEKQSFVNELANSKFHEANERETGIYEEDAFADEAIFPEDEVSNDMSDQRVLEIMIYDQNKVMLNSRWIN</sequence>
<comment type="caution">
    <text evidence="3">The sequence shown here is derived from an EMBL/GenBank/DDBJ whole genome shotgun (WGS) entry which is preliminary data.</text>
</comment>
<evidence type="ECO:0000313" key="3">
    <source>
        <dbReference type="EMBL" id="KAJ7328533.1"/>
    </source>
</evidence>
<accession>A0A9X0CDE1</accession>
<evidence type="ECO:0000313" key="4">
    <source>
        <dbReference type="Proteomes" id="UP001163046"/>
    </source>
</evidence>
<keyword evidence="4" id="KW-1185">Reference proteome</keyword>
<keyword evidence="1" id="KW-0175">Coiled coil</keyword>
<feature type="compositionally biased region" description="Polar residues" evidence="2">
    <location>
        <begin position="589"/>
        <end position="600"/>
    </location>
</feature>
<evidence type="ECO:0000256" key="2">
    <source>
        <dbReference type="SAM" id="MobiDB-lite"/>
    </source>
</evidence>
<reference evidence="3" key="1">
    <citation type="submission" date="2023-01" db="EMBL/GenBank/DDBJ databases">
        <title>Genome assembly of the deep-sea coral Lophelia pertusa.</title>
        <authorList>
            <person name="Herrera S."/>
            <person name="Cordes E."/>
        </authorList>
    </citation>
    <scope>NUCLEOTIDE SEQUENCE</scope>
    <source>
        <strain evidence="3">USNM1676648</strain>
        <tissue evidence="3">Polyp</tissue>
    </source>
</reference>
<dbReference type="AlphaFoldDB" id="A0A9X0CDE1"/>
<feature type="coiled-coil region" evidence="1">
    <location>
        <begin position="30"/>
        <end position="57"/>
    </location>
</feature>
<dbReference type="Proteomes" id="UP001163046">
    <property type="component" value="Unassembled WGS sequence"/>
</dbReference>
<organism evidence="3 4">
    <name type="scientific">Desmophyllum pertusum</name>
    <dbReference type="NCBI Taxonomy" id="174260"/>
    <lineage>
        <taxon>Eukaryota</taxon>
        <taxon>Metazoa</taxon>
        <taxon>Cnidaria</taxon>
        <taxon>Anthozoa</taxon>
        <taxon>Hexacorallia</taxon>
        <taxon>Scleractinia</taxon>
        <taxon>Caryophylliina</taxon>
        <taxon>Caryophylliidae</taxon>
        <taxon>Desmophyllum</taxon>
    </lineage>
</organism>
<proteinExistence type="predicted"/>
<feature type="coiled-coil region" evidence="1">
    <location>
        <begin position="420"/>
        <end position="461"/>
    </location>
</feature>
<dbReference type="OrthoDB" id="5962160at2759"/>
<gene>
    <name evidence="3" type="ORF">OS493_024449</name>
</gene>
<evidence type="ECO:0000256" key="1">
    <source>
        <dbReference type="SAM" id="Coils"/>
    </source>
</evidence>
<feature type="compositionally biased region" description="Polar residues" evidence="2">
    <location>
        <begin position="541"/>
        <end position="558"/>
    </location>
</feature>
<name>A0A9X0CDE1_9CNID</name>
<dbReference type="EMBL" id="MU827796">
    <property type="protein sequence ID" value="KAJ7328533.1"/>
    <property type="molecule type" value="Genomic_DNA"/>
</dbReference>
<protein>
    <submittedName>
        <fullName evidence="3">Uncharacterized protein</fullName>
    </submittedName>
</protein>
<feature type="region of interest" description="Disordered" evidence="2">
    <location>
        <begin position="534"/>
        <end position="614"/>
    </location>
</feature>